<evidence type="ECO:0000313" key="3">
    <source>
        <dbReference type="Proteomes" id="UP001465755"/>
    </source>
</evidence>
<dbReference type="Proteomes" id="UP001465755">
    <property type="component" value="Unassembled WGS sequence"/>
</dbReference>
<sequence length="221" mass="24551">MATSSRASAAHDLDPRAEAILKFWVGDSFLKAGLGAFPQDKTKLWFMSGPEVDEEIRAKFGGDLRKAAAGEMDSWRGYNGLAAVILQDQLARNFHRGTPEMYAYDERALALAEILQEDGSLAGTPIIHRFWLALPMMHCESLAGHELGIRFSKTLQKEAEALGPPPDEGLMDIINAEAKHAESHKACIEQWGRYPHRNKLLGRPNTPEEEQGFKDNAIPAW</sequence>
<dbReference type="Pfam" id="PF06041">
    <property type="entry name" value="DUF924"/>
    <property type="match status" value="1"/>
</dbReference>
<dbReference type="Gene3D" id="1.20.58.320">
    <property type="entry name" value="TPR-like"/>
    <property type="match status" value="1"/>
</dbReference>
<dbReference type="InterPro" id="IPR010323">
    <property type="entry name" value="DUF924"/>
</dbReference>
<dbReference type="InterPro" id="IPR011990">
    <property type="entry name" value="TPR-like_helical_dom_sf"/>
</dbReference>
<organism evidence="2 3">
    <name type="scientific">Symbiochloris irregularis</name>
    <dbReference type="NCBI Taxonomy" id="706552"/>
    <lineage>
        <taxon>Eukaryota</taxon>
        <taxon>Viridiplantae</taxon>
        <taxon>Chlorophyta</taxon>
        <taxon>core chlorophytes</taxon>
        <taxon>Trebouxiophyceae</taxon>
        <taxon>Trebouxiales</taxon>
        <taxon>Trebouxiaceae</taxon>
        <taxon>Symbiochloris</taxon>
    </lineage>
</organism>
<feature type="region of interest" description="Disordered" evidence="1">
    <location>
        <begin position="200"/>
        <end position="221"/>
    </location>
</feature>
<name>A0AAW1PIQ1_9CHLO</name>
<dbReference type="SUPFAM" id="SSF48452">
    <property type="entry name" value="TPR-like"/>
    <property type="match status" value="1"/>
</dbReference>
<dbReference type="EMBL" id="JALJOQ010000023">
    <property type="protein sequence ID" value="KAK9808462.1"/>
    <property type="molecule type" value="Genomic_DNA"/>
</dbReference>
<keyword evidence="3" id="KW-1185">Reference proteome</keyword>
<gene>
    <name evidence="2" type="ORF">WJX73_008482</name>
</gene>
<dbReference type="AlphaFoldDB" id="A0AAW1PIQ1"/>
<evidence type="ECO:0000313" key="2">
    <source>
        <dbReference type="EMBL" id="KAK9808462.1"/>
    </source>
</evidence>
<evidence type="ECO:0008006" key="4">
    <source>
        <dbReference type="Google" id="ProtNLM"/>
    </source>
</evidence>
<proteinExistence type="predicted"/>
<evidence type="ECO:0000256" key="1">
    <source>
        <dbReference type="SAM" id="MobiDB-lite"/>
    </source>
</evidence>
<dbReference type="Gene3D" id="1.25.40.10">
    <property type="entry name" value="Tetratricopeptide repeat domain"/>
    <property type="match status" value="1"/>
</dbReference>
<accession>A0AAW1PIQ1</accession>
<comment type="caution">
    <text evidence="2">The sequence shown here is derived from an EMBL/GenBank/DDBJ whole genome shotgun (WGS) entry which is preliminary data.</text>
</comment>
<reference evidence="2 3" key="1">
    <citation type="journal article" date="2024" name="Nat. Commun.">
        <title>Phylogenomics reveals the evolutionary origins of lichenization in chlorophyte algae.</title>
        <authorList>
            <person name="Puginier C."/>
            <person name="Libourel C."/>
            <person name="Otte J."/>
            <person name="Skaloud P."/>
            <person name="Haon M."/>
            <person name="Grisel S."/>
            <person name="Petersen M."/>
            <person name="Berrin J.G."/>
            <person name="Delaux P.M."/>
            <person name="Dal Grande F."/>
            <person name="Keller J."/>
        </authorList>
    </citation>
    <scope>NUCLEOTIDE SEQUENCE [LARGE SCALE GENOMIC DNA]</scope>
    <source>
        <strain evidence="2 3">SAG 2036</strain>
    </source>
</reference>
<protein>
    <recommendedName>
        <fullName evidence="4">DUF924-domain-containing protein</fullName>
    </recommendedName>
</protein>